<evidence type="ECO:0000256" key="7">
    <source>
        <dbReference type="HAMAP-Rule" id="MF_00168"/>
    </source>
</evidence>
<dbReference type="InterPro" id="IPR036511">
    <property type="entry name" value="TGT-like_sf"/>
</dbReference>
<comment type="subunit">
    <text evidence="7">Homodimer. Within each dimer, one monomer is responsible for RNA recognition and catalysis, while the other monomer binds to the replacement base PreQ1.</text>
</comment>
<feature type="binding site" evidence="7">
    <location>
        <begin position="93"/>
        <end position="97"/>
    </location>
    <ligand>
        <name>substrate</name>
    </ligand>
</feature>
<gene>
    <name evidence="7 9" type="primary">tgt</name>
    <name evidence="9" type="ORF">ETSY1_03155</name>
</gene>
<comment type="function">
    <text evidence="7">Catalyzes the base-exchange of a guanine (G) residue with the queuine precursor 7-aminomethyl-7-deazaguanine (PreQ1) at position 34 (anticodon wobble position) in tRNAs with GU(N) anticodons (tRNA-Asp, -Asn, -His and -Tyr). Catalysis occurs through a double-displacement mechanism. The nucleophile active site attacks the C1' of nucleotide 34 to detach the guanine base from the RNA, forming a covalent enzyme-RNA intermediate. The proton acceptor active site deprotonates the incoming PreQ1, allowing a nucleophilic attack on the C1' of the ribose to form the product. After dissociation, two additional enzymatic reactions on the tRNA convert PreQ1 to queuine (Q), resulting in the hypermodified nucleoside queuosine (7-(((4,5-cis-dihydroxy-2-cyclopenten-1-yl)amino)methyl)-7-deazaguanosine).</text>
</comment>
<feature type="binding site" evidence="7">
    <location>
        <position position="189"/>
    </location>
    <ligand>
        <name>substrate</name>
    </ligand>
</feature>
<evidence type="ECO:0000256" key="5">
    <source>
        <dbReference type="ARBA" id="ARBA00022785"/>
    </source>
</evidence>
<evidence type="ECO:0000313" key="9">
    <source>
        <dbReference type="EMBL" id="ETX02546.1"/>
    </source>
</evidence>
<protein>
    <recommendedName>
        <fullName evidence="7">Queuine tRNA-ribosyltransferase</fullName>
        <ecNumber evidence="7">2.4.2.29</ecNumber>
    </recommendedName>
    <alternativeName>
        <fullName evidence="7">Guanine insertion enzyme</fullName>
    </alternativeName>
    <alternativeName>
        <fullName evidence="7">tRNA-guanine transglycosylase</fullName>
    </alternativeName>
</protein>
<comment type="similarity">
    <text evidence="7">Belongs to the queuine tRNA-ribosyltransferase family.</text>
</comment>
<accession>W4LXR9</accession>
<evidence type="ECO:0000256" key="2">
    <source>
        <dbReference type="ARBA" id="ARBA00022676"/>
    </source>
</evidence>
<feature type="binding site" evidence="7">
    <location>
        <position position="304"/>
    </location>
    <ligand>
        <name>Zn(2+)</name>
        <dbReference type="ChEBI" id="CHEBI:29105"/>
    </ligand>
</feature>
<keyword evidence="3 7" id="KW-0808">Transferase</keyword>
<keyword evidence="7" id="KW-0862">Zinc</keyword>
<organism evidence="9 10">
    <name type="scientific">Entotheonella factor</name>
    <dbReference type="NCBI Taxonomy" id="1429438"/>
    <lineage>
        <taxon>Bacteria</taxon>
        <taxon>Pseudomonadati</taxon>
        <taxon>Nitrospinota/Tectimicrobiota group</taxon>
        <taxon>Candidatus Tectimicrobiota</taxon>
        <taxon>Candidatus Entotheonellia</taxon>
        <taxon>Candidatus Entotheonellales</taxon>
        <taxon>Candidatus Entotheonellaceae</taxon>
        <taxon>Candidatus Entotheonella</taxon>
    </lineage>
</organism>
<dbReference type="PANTHER" id="PTHR46499:SF1">
    <property type="entry name" value="QUEUINE TRNA-RIBOSYLTRANSFERASE"/>
    <property type="match status" value="1"/>
</dbReference>
<dbReference type="InterPro" id="IPR050076">
    <property type="entry name" value="ArchSynthase1/Queuine_TRR"/>
</dbReference>
<keyword evidence="5 7" id="KW-0671">Queuosine biosynthesis</keyword>
<dbReference type="GO" id="GO:0008479">
    <property type="term" value="F:tRNA-guanosine(34) queuine transglycosylase activity"/>
    <property type="evidence" value="ECO:0007669"/>
    <property type="project" value="UniProtKB-UniRule"/>
</dbReference>
<reference evidence="9 10" key="1">
    <citation type="journal article" date="2014" name="Nature">
        <title>An environmental bacterial taxon with a large and distinct metabolic repertoire.</title>
        <authorList>
            <person name="Wilson M.C."/>
            <person name="Mori T."/>
            <person name="Ruckert C."/>
            <person name="Uria A.R."/>
            <person name="Helf M.J."/>
            <person name="Takada K."/>
            <person name="Gernert C."/>
            <person name="Steffens U.A."/>
            <person name="Heycke N."/>
            <person name="Schmitt S."/>
            <person name="Rinke C."/>
            <person name="Helfrich E.J."/>
            <person name="Brachmann A.O."/>
            <person name="Gurgui C."/>
            <person name="Wakimoto T."/>
            <person name="Kracht M."/>
            <person name="Crusemann M."/>
            <person name="Hentschel U."/>
            <person name="Abe I."/>
            <person name="Matsunaga S."/>
            <person name="Kalinowski J."/>
            <person name="Takeyama H."/>
            <person name="Piel J."/>
        </authorList>
    </citation>
    <scope>NUCLEOTIDE SEQUENCE [LARGE SCALE GENOMIC DNA]</scope>
    <source>
        <strain evidence="10">TSY1</strain>
    </source>
</reference>
<dbReference type="PATRIC" id="fig|1429438.4.peg.789"/>
<dbReference type="NCBIfam" id="TIGR00430">
    <property type="entry name" value="Q_tRNA_tgt"/>
    <property type="match status" value="1"/>
</dbReference>
<dbReference type="GO" id="GO:0008616">
    <property type="term" value="P:tRNA queuosine(34) biosynthetic process"/>
    <property type="evidence" value="ECO:0007669"/>
    <property type="project" value="UniProtKB-UniRule"/>
</dbReference>
<comment type="caution">
    <text evidence="9">The sequence shown here is derived from an EMBL/GenBank/DDBJ whole genome shotgun (WGS) entry which is preliminary data.</text>
</comment>
<dbReference type="Gene3D" id="3.20.20.105">
    <property type="entry name" value="Queuine tRNA-ribosyltransferase-like"/>
    <property type="match status" value="1"/>
</dbReference>
<dbReference type="SUPFAM" id="SSF51713">
    <property type="entry name" value="tRNA-guanine transglycosylase"/>
    <property type="match status" value="1"/>
</dbReference>
<dbReference type="NCBIfam" id="TIGR00449">
    <property type="entry name" value="tgt_general"/>
    <property type="match status" value="1"/>
</dbReference>
<dbReference type="EC" id="2.4.2.29" evidence="7"/>
<keyword evidence="7" id="KW-0479">Metal-binding</keyword>
<dbReference type="EMBL" id="AZHW01000131">
    <property type="protein sequence ID" value="ETX02546.1"/>
    <property type="molecule type" value="Genomic_DNA"/>
</dbReference>
<feature type="binding site" evidence="7">
    <location>
        <position position="147"/>
    </location>
    <ligand>
        <name>substrate</name>
    </ligand>
</feature>
<comment type="cofactor">
    <cofactor evidence="7">
        <name>Zn(2+)</name>
        <dbReference type="ChEBI" id="CHEBI:29105"/>
    </cofactor>
    <text evidence="7">Binds 1 zinc ion per subunit.</text>
</comment>
<evidence type="ECO:0000256" key="6">
    <source>
        <dbReference type="ARBA" id="ARBA00050112"/>
    </source>
</evidence>
<feature type="binding site" evidence="7">
    <location>
        <position position="306"/>
    </location>
    <ligand>
        <name>Zn(2+)</name>
        <dbReference type="ChEBI" id="CHEBI:29105"/>
    </ligand>
</feature>
<feature type="region of interest" description="RNA binding" evidence="7">
    <location>
        <begin position="247"/>
        <end position="253"/>
    </location>
</feature>
<keyword evidence="4 7" id="KW-0819">tRNA processing</keyword>
<evidence type="ECO:0000256" key="3">
    <source>
        <dbReference type="ARBA" id="ARBA00022679"/>
    </source>
</evidence>
<proteinExistence type="inferred from homology"/>
<keyword evidence="10" id="KW-1185">Reference proteome</keyword>
<evidence type="ECO:0000259" key="8">
    <source>
        <dbReference type="Pfam" id="PF01702"/>
    </source>
</evidence>
<dbReference type="Pfam" id="PF01702">
    <property type="entry name" value="TGT"/>
    <property type="match status" value="1"/>
</dbReference>
<dbReference type="HOGENOM" id="CLU_022060_0_1_7"/>
<feature type="binding site" evidence="7">
    <location>
        <position position="335"/>
    </location>
    <ligand>
        <name>Zn(2+)</name>
        <dbReference type="ChEBI" id="CHEBI:29105"/>
    </ligand>
</feature>
<dbReference type="UniPathway" id="UPA00392"/>
<dbReference type="PANTHER" id="PTHR46499">
    <property type="entry name" value="QUEUINE TRNA-RIBOSYLTRANSFERASE"/>
    <property type="match status" value="1"/>
</dbReference>
<feature type="active site" description="Proton acceptor" evidence="7">
    <location>
        <position position="93"/>
    </location>
</feature>
<dbReference type="GO" id="GO:0005829">
    <property type="term" value="C:cytosol"/>
    <property type="evidence" value="ECO:0007669"/>
    <property type="project" value="TreeGrafter"/>
</dbReference>
<dbReference type="FunFam" id="3.20.20.105:FF:000001">
    <property type="entry name" value="Queuine tRNA-ribosyltransferase"/>
    <property type="match status" value="1"/>
</dbReference>
<feature type="region of interest" description="RNA binding; important for wobble base 34 recognition" evidence="7">
    <location>
        <begin position="271"/>
        <end position="275"/>
    </location>
</feature>
<feature type="active site" description="Nucleophile" evidence="7">
    <location>
        <position position="266"/>
    </location>
</feature>
<dbReference type="GO" id="GO:0046872">
    <property type="term" value="F:metal ion binding"/>
    <property type="evidence" value="ECO:0007669"/>
    <property type="project" value="UniProtKB-KW"/>
</dbReference>
<evidence type="ECO:0000256" key="1">
    <source>
        <dbReference type="ARBA" id="ARBA00004691"/>
    </source>
</evidence>
<dbReference type="Proteomes" id="UP000019141">
    <property type="component" value="Unassembled WGS sequence"/>
</dbReference>
<evidence type="ECO:0000256" key="4">
    <source>
        <dbReference type="ARBA" id="ARBA00022694"/>
    </source>
</evidence>
<dbReference type="InterPro" id="IPR002616">
    <property type="entry name" value="tRNA_ribo_trans-like"/>
</dbReference>
<feature type="binding site" evidence="7">
    <location>
        <position position="216"/>
    </location>
    <ligand>
        <name>substrate</name>
    </ligand>
</feature>
<name>W4LXR9_ENTF1</name>
<dbReference type="InterPro" id="IPR004803">
    <property type="entry name" value="TGT"/>
</dbReference>
<feature type="binding site" evidence="7">
    <location>
        <position position="309"/>
    </location>
    <ligand>
        <name>Zn(2+)</name>
        <dbReference type="ChEBI" id="CHEBI:29105"/>
    </ligand>
</feature>
<comment type="pathway">
    <text evidence="1 7">tRNA modification; tRNA-queuosine biosynthesis.</text>
</comment>
<dbReference type="AlphaFoldDB" id="W4LXR9"/>
<evidence type="ECO:0000313" key="10">
    <source>
        <dbReference type="Proteomes" id="UP000019141"/>
    </source>
</evidence>
<feature type="domain" description="tRNA-guanine(15) transglycosylase-like" evidence="8">
    <location>
        <begin position="15"/>
        <end position="359"/>
    </location>
</feature>
<comment type="catalytic activity">
    <reaction evidence="6 7">
        <text>7-aminomethyl-7-carbaguanine + guanosine(34) in tRNA = 7-aminomethyl-7-carbaguanosine(34) in tRNA + guanine</text>
        <dbReference type="Rhea" id="RHEA:24104"/>
        <dbReference type="Rhea" id="RHEA-COMP:10341"/>
        <dbReference type="Rhea" id="RHEA-COMP:10342"/>
        <dbReference type="ChEBI" id="CHEBI:16235"/>
        <dbReference type="ChEBI" id="CHEBI:58703"/>
        <dbReference type="ChEBI" id="CHEBI:74269"/>
        <dbReference type="ChEBI" id="CHEBI:82833"/>
        <dbReference type="EC" id="2.4.2.29"/>
    </reaction>
</comment>
<keyword evidence="2 7" id="KW-0328">Glycosyltransferase</keyword>
<dbReference type="HAMAP" id="MF_00168">
    <property type="entry name" value="Q_tRNA_Tgt"/>
    <property type="match status" value="1"/>
</dbReference>
<sequence>MALSFELLQTDTASQARLGKLTTPHGMIETPVFMPVGTQATVKTLRTDDLVRCGASIILGNTYHLYLRPGHELIRQFGGLHGFMNWPHPILTDSGGFQIFSLGQLARVTEEGARFQSHIDGSRHLISPERAMEIQVALGSDIIMALDECTSYPSTYDSARLSMELTCRWAERCVAAAEDRPGGLFGIVQGSIYPELRSRCADVLRDLPFDGYAIGGLAVGEPQETMYDLVGHTASQLPERQPRYLMGVGRPRDLLQSVRLGVDMFDCVMPTRNARNGFLFTSEGRVVIKNARYRDDDRPVDPTCGCYTCQHHSRAYLRHLFMAGEILGLHLNTVHNVTYYVQLMAQIRQAIRDGTLANFTVPDV</sequence>